<name>A0ABQ0ZM54_9BACT</name>
<dbReference type="EMBL" id="BLAU01000001">
    <property type="protein sequence ID" value="GET22497.1"/>
    <property type="molecule type" value="Genomic_DNA"/>
</dbReference>
<comment type="caution">
    <text evidence="1">The sequence shown here is derived from an EMBL/GenBank/DDBJ whole genome shotgun (WGS) entry which is preliminary data.</text>
</comment>
<evidence type="ECO:0000313" key="2">
    <source>
        <dbReference type="Proteomes" id="UP000396862"/>
    </source>
</evidence>
<dbReference type="Proteomes" id="UP000396862">
    <property type="component" value="Unassembled WGS sequence"/>
</dbReference>
<accession>A0ABQ0ZM54</accession>
<sequence length="132" mass="15450">MTVEELPETWVNLTKTDSGFIHETHYDMGSTFLQIRDSMQVQLIADQSLIVFNIEKYLSSKLNSFECNGEYTFGARLNGEKPENGELRFKWVDKEKEIGLWTIKINKKEVLKEYFTTQDRIKDYPIITTGDE</sequence>
<proteinExistence type="predicted"/>
<reference evidence="1 2" key="1">
    <citation type="submission" date="2019-10" db="EMBL/GenBank/DDBJ databases">
        <title>Prolixibacter strains distinguished by the presence of nitrate reductase genes were adept at nitrate-dependent anaerobic corrosion of metallic iron and carbon steel.</title>
        <authorList>
            <person name="Iino T."/>
            <person name="Shono N."/>
            <person name="Ito K."/>
            <person name="Nakamura R."/>
            <person name="Sueoka K."/>
            <person name="Harayama S."/>
            <person name="Ohkuma M."/>
        </authorList>
    </citation>
    <scope>NUCLEOTIDE SEQUENCE [LARGE SCALE GENOMIC DNA]</scope>
    <source>
        <strain evidence="1 2">MIC1-1</strain>
    </source>
</reference>
<evidence type="ECO:0000313" key="1">
    <source>
        <dbReference type="EMBL" id="GET22497.1"/>
    </source>
</evidence>
<protein>
    <submittedName>
        <fullName evidence="1">Uncharacterized protein</fullName>
    </submittedName>
</protein>
<organism evidence="1 2">
    <name type="scientific">Prolixibacter denitrificans</name>
    <dbReference type="NCBI Taxonomy" id="1541063"/>
    <lineage>
        <taxon>Bacteria</taxon>
        <taxon>Pseudomonadati</taxon>
        <taxon>Bacteroidota</taxon>
        <taxon>Bacteroidia</taxon>
        <taxon>Marinilabiliales</taxon>
        <taxon>Prolixibacteraceae</taxon>
        <taxon>Prolixibacter</taxon>
    </lineage>
</organism>
<gene>
    <name evidence="1" type="ORF">JCM18694_27430</name>
</gene>
<keyword evidence="2" id="KW-1185">Reference proteome</keyword>